<dbReference type="Proteomes" id="UP000287651">
    <property type="component" value="Unassembled WGS sequence"/>
</dbReference>
<name>A0A426ZIR4_ENSVE</name>
<sequence length="202" mass="22143">MNHDTHSEALSASALERMQLHMQLQGLCNVPLSFYNPPALWPKYHPLGDRVFQTQLTDASVATDETAIVDSAQQVVFPVNPDTPKSIGANMQRELDCSALGFQSPSSGGTLSVQACAAAGVQTDLHSLLYCKTTTSVGDEEEHQPLADLDCYKEIYGDKESSIWWTTTGFEEKSLMGSWDSGSALQSDPMIPDYYAPQYEDL</sequence>
<comment type="caution">
    <text evidence="1">The sequence shown here is derived from an EMBL/GenBank/DDBJ whole genome shotgun (WGS) entry which is preliminary data.</text>
</comment>
<evidence type="ECO:0000313" key="1">
    <source>
        <dbReference type="EMBL" id="RRT63886.1"/>
    </source>
</evidence>
<accession>A0A426ZIR4</accession>
<gene>
    <name evidence="1" type="ORF">B296_00010386</name>
</gene>
<reference evidence="1 2" key="1">
    <citation type="journal article" date="2014" name="Agronomy (Basel)">
        <title>A Draft Genome Sequence for Ensete ventricosum, the Drought-Tolerant Tree Against Hunger.</title>
        <authorList>
            <person name="Harrison J."/>
            <person name="Moore K.A."/>
            <person name="Paszkiewicz K."/>
            <person name="Jones T."/>
            <person name="Grant M."/>
            <person name="Ambacheew D."/>
            <person name="Muzemil S."/>
            <person name="Studholme D.J."/>
        </authorList>
    </citation>
    <scope>NUCLEOTIDE SEQUENCE [LARGE SCALE GENOMIC DNA]</scope>
</reference>
<evidence type="ECO:0000313" key="2">
    <source>
        <dbReference type="Proteomes" id="UP000287651"/>
    </source>
</evidence>
<proteinExistence type="predicted"/>
<protein>
    <submittedName>
        <fullName evidence="1">Uncharacterized protein</fullName>
    </submittedName>
</protein>
<dbReference type="AlphaFoldDB" id="A0A426ZIR4"/>
<organism evidence="1 2">
    <name type="scientific">Ensete ventricosum</name>
    <name type="common">Abyssinian banana</name>
    <name type="synonym">Musa ensete</name>
    <dbReference type="NCBI Taxonomy" id="4639"/>
    <lineage>
        <taxon>Eukaryota</taxon>
        <taxon>Viridiplantae</taxon>
        <taxon>Streptophyta</taxon>
        <taxon>Embryophyta</taxon>
        <taxon>Tracheophyta</taxon>
        <taxon>Spermatophyta</taxon>
        <taxon>Magnoliopsida</taxon>
        <taxon>Liliopsida</taxon>
        <taxon>Zingiberales</taxon>
        <taxon>Musaceae</taxon>
        <taxon>Ensete</taxon>
    </lineage>
</organism>
<dbReference type="EMBL" id="AMZH03006420">
    <property type="protein sequence ID" value="RRT63886.1"/>
    <property type="molecule type" value="Genomic_DNA"/>
</dbReference>